<evidence type="ECO:0000313" key="2">
    <source>
        <dbReference type="EMBL" id="MBF4763518.1"/>
    </source>
</evidence>
<dbReference type="RefSeq" id="WP_194706711.1">
    <property type="nucleotide sequence ID" value="NZ_JADKPN010000005.1"/>
</dbReference>
<organism evidence="2 3">
    <name type="scientific">Nocardioides islandensis</name>
    <dbReference type="NCBI Taxonomy" id="433663"/>
    <lineage>
        <taxon>Bacteria</taxon>
        <taxon>Bacillati</taxon>
        <taxon>Actinomycetota</taxon>
        <taxon>Actinomycetes</taxon>
        <taxon>Propionibacteriales</taxon>
        <taxon>Nocardioidaceae</taxon>
        <taxon>Nocardioides</taxon>
    </lineage>
</organism>
<evidence type="ECO:0000256" key="1">
    <source>
        <dbReference type="SAM" id="SignalP"/>
    </source>
</evidence>
<gene>
    <name evidence="2" type="ORF">ISU07_10300</name>
</gene>
<feature type="chain" id="PRO_5037802509" evidence="1">
    <location>
        <begin position="32"/>
        <end position="77"/>
    </location>
</feature>
<dbReference type="EMBL" id="JADKPN010000005">
    <property type="protein sequence ID" value="MBF4763518.1"/>
    <property type="molecule type" value="Genomic_DNA"/>
</dbReference>
<proteinExistence type="predicted"/>
<name>A0A930VBR6_9ACTN</name>
<accession>A0A930VBR6</accession>
<keyword evidence="3" id="KW-1185">Reference proteome</keyword>
<evidence type="ECO:0000313" key="3">
    <source>
        <dbReference type="Proteomes" id="UP000640489"/>
    </source>
</evidence>
<keyword evidence="1" id="KW-0732">Signal</keyword>
<feature type="signal peptide" evidence="1">
    <location>
        <begin position="1"/>
        <end position="31"/>
    </location>
</feature>
<dbReference type="AlphaFoldDB" id="A0A930VBR6"/>
<reference evidence="2" key="1">
    <citation type="submission" date="2020-11" db="EMBL/GenBank/DDBJ databases">
        <title>Nocardioides sp. nov., isolated from Soil of Cynanchum wilfordii Hemsley rhizosphere.</title>
        <authorList>
            <person name="Lee J.-S."/>
            <person name="Suh M.K."/>
            <person name="Kim J.-S."/>
        </authorList>
    </citation>
    <scope>NUCLEOTIDE SEQUENCE</scope>
    <source>
        <strain evidence="2">KCTC 19275</strain>
    </source>
</reference>
<protein>
    <submittedName>
        <fullName evidence="2">Uncharacterized protein</fullName>
    </submittedName>
</protein>
<comment type="caution">
    <text evidence="2">The sequence shown here is derived from an EMBL/GenBank/DDBJ whole genome shotgun (WGS) entry which is preliminary data.</text>
</comment>
<sequence>MSLATSASRTAAAAAFAAALAIVSAASPASAEHDVDHICRVSASWDFARPLPALSGRSLATYLQRHNDGNRHVPVVI</sequence>
<dbReference type="Proteomes" id="UP000640489">
    <property type="component" value="Unassembled WGS sequence"/>
</dbReference>